<sequence length="102" mass="10911">MLLVLAGLPDDRFADLMPRRAEPGITNRAVAKSAPVILLGGRHAALTTSVEADDPPADDRRLVPDPPRFHRLPVLSGFPPEAGMVLSFAGVRLLERPPKSVG</sequence>
<dbReference type="RefSeq" id="WP_151004033.1">
    <property type="nucleotide sequence ID" value="NZ_BPQY01000295.1"/>
</dbReference>
<dbReference type="EMBL" id="VZZK01000040">
    <property type="protein sequence ID" value="KAB1073835.1"/>
    <property type="molecule type" value="Genomic_DNA"/>
</dbReference>
<evidence type="ECO:0000313" key="2">
    <source>
        <dbReference type="Proteomes" id="UP000474159"/>
    </source>
</evidence>
<dbReference type="Proteomes" id="UP000474159">
    <property type="component" value="Unassembled WGS sequence"/>
</dbReference>
<keyword evidence="2" id="KW-1185">Reference proteome</keyword>
<evidence type="ECO:0000313" key="1">
    <source>
        <dbReference type="EMBL" id="KAB1073835.1"/>
    </source>
</evidence>
<comment type="caution">
    <text evidence="1">The sequence shown here is derived from an EMBL/GenBank/DDBJ whole genome shotgun (WGS) entry which is preliminary data.</text>
</comment>
<proteinExistence type="predicted"/>
<protein>
    <submittedName>
        <fullName evidence="1">Uncharacterized protein</fullName>
    </submittedName>
</protein>
<accession>A0A6L3SUN5</accession>
<organism evidence="1 2">
    <name type="scientific">Methylobacterium soli</name>
    <dbReference type="NCBI Taxonomy" id="553447"/>
    <lineage>
        <taxon>Bacteria</taxon>
        <taxon>Pseudomonadati</taxon>
        <taxon>Pseudomonadota</taxon>
        <taxon>Alphaproteobacteria</taxon>
        <taxon>Hyphomicrobiales</taxon>
        <taxon>Methylobacteriaceae</taxon>
        <taxon>Methylobacterium</taxon>
    </lineage>
</organism>
<name>A0A6L3SUN5_9HYPH</name>
<gene>
    <name evidence="1" type="ORF">F6X53_26565</name>
</gene>
<dbReference type="AlphaFoldDB" id="A0A6L3SUN5"/>
<reference evidence="1 2" key="1">
    <citation type="submission" date="2019-09" db="EMBL/GenBank/DDBJ databases">
        <title>YIM 48816 draft genome.</title>
        <authorList>
            <person name="Jiang L."/>
        </authorList>
    </citation>
    <scope>NUCLEOTIDE SEQUENCE [LARGE SCALE GENOMIC DNA]</scope>
    <source>
        <strain evidence="1 2">YIM 48816</strain>
    </source>
</reference>